<accession>A0A6J3BP60</accession>
<dbReference type="SMART" id="SM00718">
    <property type="entry name" value="DM4_12"/>
    <property type="match status" value="2"/>
</dbReference>
<dbReference type="PANTHER" id="PTHR21398:SF22">
    <property type="entry name" value="IP12060P-RELATED"/>
    <property type="match status" value="1"/>
</dbReference>
<proteinExistence type="predicted"/>
<keyword evidence="2" id="KW-1185">Reference proteome</keyword>
<gene>
    <name evidence="3" type="primary">LOC113510741</name>
</gene>
<dbReference type="InParanoid" id="A0A6J3BP60"/>
<keyword evidence="1" id="KW-1133">Transmembrane helix</keyword>
<reference evidence="3" key="1">
    <citation type="submission" date="2025-08" db="UniProtKB">
        <authorList>
            <consortium name="RefSeq"/>
        </authorList>
    </citation>
    <scope>IDENTIFICATION</scope>
    <source>
        <tissue evidence="3">Whole larvae</tissue>
    </source>
</reference>
<dbReference type="Proteomes" id="UP001652740">
    <property type="component" value="Unplaced"/>
</dbReference>
<protein>
    <submittedName>
        <fullName evidence="3">Uncharacterized protein LOC113510741</fullName>
    </submittedName>
</protein>
<dbReference type="RefSeq" id="XP_031763113.2">
    <property type="nucleotide sequence ID" value="XM_031907253.2"/>
</dbReference>
<sequence>MVFSVMWIAYYILILITFVLAITNHAEANRRQKRYLIFTTGTQYGIFATISIPLHPETTVSVAWFFEANYYNVANATYFEPLLGDVTISRDRKQRSVNGHKGLTRSYIYIIIESMLEKHGYQGRQCLLRAICEAATSQYPHNGLLGDILHLILTALLSTCSSLKNERQRRGLIFPPTSLYGTFIAIAVPVDIPDKNVFVSYNFESNYSVLTNITQIDEVIYPNLPVISSRQSRSITRELAYMVLENRFKEYGMNGKECMLRNICEAAETPLHHNGLLGHIMHIIFTPSSSREEGIDDDYYEAEMEGQRGNCDRYLDDCPFSLFDVITRLVEIRS</sequence>
<keyword evidence="1" id="KW-0812">Transmembrane</keyword>
<dbReference type="InterPro" id="IPR006631">
    <property type="entry name" value="DM4_12"/>
</dbReference>
<organism evidence="2 3">
    <name type="scientific">Galleria mellonella</name>
    <name type="common">Greater wax moth</name>
    <dbReference type="NCBI Taxonomy" id="7137"/>
    <lineage>
        <taxon>Eukaryota</taxon>
        <taxon>Metazoa</taxon>
        <taxon>Ecdysozoa</taxon>
        <taxon>Arthropoda</taxon>
        <taxon>Hexapoda</taxon>
        <taxon>Insecta</taxon>
        <taxon>Pterygota</taxon>
        <taxon>Neoptera</taxon>
        <taxon>Endopterygota</taxon>
        <taxon>Lepidoptera</taxon>
        <taxon>Glossata</taxon>
        <taxon>Ditrysia</taxon>
        <taxon>Pyraloidea</taxon>
        <taxon>Pyralidae</taxon>
        <taxon>Galleriinae</taxon>
        <taxon>Galleria</taxon>
    </lineage>
</organism>
<dbReference type="PANTHER" id="PTHR21398">
    <property type="entry name" value="AGAP007094-PA"/>
    <property type="match status" value="1"/>
</dbReference>
<evidence type="ECO:0000313" key="2">
    <source>
        <dbReference type="Proteomes" id="UP001652740"/>
    </source>
</evidence>
<evidence type="ECO:0000313" key="3">
    <source>
        <dbReference type="RefSeq" id="XP_031763113.2"/>
    </source>
</evidence>
<dbReference type="GeneID" id="113510741"/>
<name>A0A6J3BP60_GALME</name>
<feature type="transmembrane region" description="Helical" evidence="1">
    <location>
        <begin position="35"/>
        <end position="54"/>
    </location>
</feature>
<dbReference type="KEGG" id="gmw:113510741"/>
<keyword evidence="1" id="KW-0472">Membrane</keyword>
<dbReference type="Pfam" id="PF07841">
    <property type="entry name" value="DM4_12"/>
    <property type="match status" value="2"/>
</dbReference>
<feature type="transmembrane region" description="Helical" evidence="1">
    <location>
        <begin position="6"/>
        <end position="23"/>
    </location>
</feature>
<evidence type="ECO:0000256" key="1">
    <source>
        <dbReference type="SAM" id="Phobius"/>
    </source>
</evidence>
<dbReference type="AlphaFoldDB" id="A0A6J3BP60"/>